<dbReference type="PANTHER" id="PTHR46825">
    <property type="entry name" value="D-ALANYL-D-ALANINE-CARBOXYPEPTIDASE/ENDOPEPTIDASE AMPH"/>
    <property type="match status" value="1"/>
</dbReference>
<name>A0A290ML31_CAUVI</name>
<organism evidence="3 4">
    <name type="scientific">Caulobacter vibrioides</name>
    <name type="common">Caulobacter crescentus</name>
    <dbReference type="NCBI Taxonomy" id="155892"/>
    <lineage>
        <taxon>Bacteria</taxon>
        <taxon>Pseudomonadati</taxon>
        <taxon>Pseudomonadota</taxon>
        <taxon>Alphaproteobacteria</taxon>
        <taxon>Caulobacterales</taxon>
        <taxon>Caulobacteraceae</taxon>
        <taxon>Caulobacter</taxon>
    </lineage>
</organism>
<protein>
    <recommendedName>
        <fullName evidence="2">Beta-lactamase-related domain-containing protein</fullName>
    </recommendedName>
</protein>
<dbReference type="InterPro" id="IPR001466">
    <property type="entry name" value="Beta-lactam-related"/>
</dbReference>
<dbReference type="Pfam" id="PF00144">
    <property type="entry name" value="Beta-lactamase"/>
    <property type="match status" value="1"/>
</dbReference>
<evidence type="ECO:0000256" key="1">
    <source>
        <dbReference type="SAM" id="MobiDB-lite"/>
    </source>
</evidence>
<dbReference type="RefSeq" id="WP_096052182.1">
    <property type="nucleotide sequence ID" value="NZ_CP023315.3"/>
</dbReference>
<accession>A0A290ML31</accession>
<reference evidence="4" key="1">
    <citation type="submission" date="2017-09" db="EMBL/GenBank/DDBJ databases">
        <title>Genome evolution observed in wild isolates of Caulobacter crescentus.</title>
        <authorList>
            <person name="Ely B."/>
            <person name="Wilson K."/>
            <person name="Scott D."/>
        </authorList>
    </citation>
    <scope>NUCLEOTIDE SEQUENCE [LARGE SCALE GENOMIC DNA]</scope>
    <source>
        <strain evidence="4">CB13b1a</strain>
    </source>
</reference>
<dbReference type="Proteomes" id="UP000217311">
    <property type="component" value="Chromosome"/>
</dbReference>
<gene>
    <name evidence="3" type="ORF">CA606_10715</name>
</gene>
<dbReference type="EMBL" id="CP023315">
    <property type="protein sequence ID" value="ATC32776.1"/>
    <property type="molecule type" value="Genomic_DNA"/>
</dbReference>
<dbReference type="InterPro" id="IPR050491">
    <property type="entry name" value="AmpC-like"/>
</dbReference>
<proteinExistence type="predicted"/>
<evidence type="ECO:0000313" key="3">
    <source>
        <dbReference type="EMBL" id="ATC32776.1"/>
    </source>
</evidence>
<dbReference type="InterPro" id="IPR012338">
    <property type="entry name" value="Beta-lactam/transpept-like"/>
</dbReference>
<dbReference type="SUPFAM" id="SSF56601">
    <property type="entry name" value="beta-lactamase/transpeptidase-like"/>
    <property type="match status" value="1"/>
</dbReference>
<dbReference type="AlphaFoldDB" id="A0A290ML31"/>
<dbReference type="PANTHER" id="PTHR46825:SF9">
    <property type="entry name" value="BETA-LACTAMASE-RELATED DOMAIN-CONTAINING PROTEIN"/>
    <property type="match status" value="1"/>
</dbReference>
<sequence length="456" mass="47988">MAIIAAFVVSASAAEATTPTHVRQLDALLGATTRPDGPGAEILIMRGDTVVYDQARGLANVELGVPLEPRAMFRIASITKTFTAAAIVKLEQDGRLSLEDPLSKYVPEIPGGDKITLKTLLEHRSGIADIVHQLPAVGADGVLSTAEAVAAIAPLAPKFAPGARFAYSNSGYILLGAVIEKVTGKSWHDAVLSLTVPADLATGVVYGDARRLIPKRVNGYIDDHGVATNASAIDSSIPAAAGGLIANAPALGRWMRALCQGRIVSAQDFARMRAPGGPDTTGPYGLGLYLWKARGQDLPGHSGQIDGFTSAAACLPDSDVTIVILANNENFDARGNLLRTAAIMLDEPYVVPPAVTPTPADIEALSGTFVSPTGDVRTIFAKDGRLYSQRGARDPAPMQMSATRVLRFDPDALAYFIPQQDREGRVTALDFYRDGEGPPARYARSTTPAEPDGAAR</sequence>
<evidence type="ECO:0000259" key="2">
    <source>
        <dbReference type="Pfam" id="PF00144"/>
    </source>
</evidence>
<evidence type="ECO:0000313" key="4">
    <source>
        <dbReference type="Proteomes" id="UP000217311"/>
    </source>
</evidence>
<feature type="domain" description="Beta-lactamase-related" evidence="2">
    <location>
        <begin position="37"/>
        <end position="334"/>
    </location>
</feature>
<feature type="region of interest" description="Disordered" evidence="1">
    <location>
        <begin position="432"/>
        <end position="456"/>
    </location>
</feature>
<dbReference type="Gene3D" id="3.40.710.10">
    <property type="entry name" value="DD-peptidase/beta-lactamase superfamily"/>
    <property type="match status" value="1"/>
</dbReference>